<evidence type="ECO:0000313" key="12">
    <source>
        <dbReference type="Proteomes" id="UP001159364"/>
    </source>
</evidence>
<keyword evidence="7 8" id="KW-0472">Membrane</keyword>
<keyword evidence="6 8" id="KW-1133">Transmembrane helix</keyword>
<evidence type="ECO:0000259" key="10">
    <source>
        <dbReference type="Pfam" id="PF04535"/>
    </source>
</evidence>
<comment type="subunit">
    <text evidence="3 8">Homodimer and heterodimers.</text>
</comment>
<protein>
    <recommendedName>
        <fullName evidence="8">CASP-like protein</fullName>
    </recommendedName>
</protein>
<keyword evidence="5 8" id="KW-0812">Transmembrane</keyword>
<gene>
    <name evidence="11" type="ORF">K2173_008487</name>
</gene>
<evidence type="ECO:0000256" key="9">
    <source>
        <dbReference type="SAM" id="MobiDB-lite"/>
    </source>
</evidence>
<evidence type="ECO:0000256" key="7">
    <source>
        <dbReference type="ARBA" id="ARBA00023136"/>
    </source>
</evidence>
<reference evidence="11 12" key="1">
    <citation type="submission" date="2021-09" db="EMBL/GenBank/DDBJ databases">
        <title>Genomic insights and catalytic innovation underlie evolution of tropane alkaloids biosynthesis.</title>
        <authorList>
            <person name="Wang Y.-J."/>
            <person name="Tian T."/>
            <person name="Huang J.-P."/>
            <person name="Huang S.-X."/>
        </authorList>
    </citation>
    <scope>NUCLEOTIDE SEQUENCE [LARGE SCALE GENOMIC DNA]</scope>
    <source>
        <strain evidence="11">KIB-2018</strain>
        <tissue evidence="11">Leaf</tissue>
    </source>
</reference>
<evidence type="ECO:0000256" key="4">
    <source>
        <dbReference type="ARBA" id="ARBA00022475"/>
    </source>
</evidence>
<dbReference type="PANTHER" id="PTHR33573">
    <property type="entry name" value="CASP-LIKE PROTEIN 4A4"/>
    <property type="match status" value="1"/>
</dbReference>
<evidence type="ECO:0000256" key="8">
    <source>
        <dbReference type="RuleBase" id="RU361233"/>
    </source>
</evidence>
<comment type="similarity">
    <text evidence="2 8">Belongs to the Casparian strip membrane proteins (CASP) family.</text>
</comment>
<dbReference type="AlphaFoldDB" id="A0AAV8U968"/>
<keyword evidence="12" id="KW-1185">Reference proteome</keyword>
<evidence type="ECO:0000256" key="1">
    <source>
        <dbReference type="ARBA" id="ARBA00004651"/>
    </source>
</evidence>
<evidence type="ECO:0000256" key="6">
    <source>
        <dbReference type="ARBA" id="ARBA00022989"/>
    </source>
</evidence>
<feature type="domain" description="Casparian strip membrane protein" evidence="10">
    <location>
        <begin position="53"/>
        <end position="182"/>
    </location>
</feature>
<evidence type="ECO:0000313" key="11">
    <source>
        <dbReference type="EMBL" id="KAJ8898985.1"/>
    </source>
</evidence>
<dbReference type="Pfam" id="PF04535">
    <property type="entry name" value="CASP_dom"/>
    <property type="match status" value="1"/>
</dbReference>
<accession>A0AAV8U968</accession>
<organism evidence="11 12">
    <name type="scientific">Erythroxylum novogranatense</name>
    <dbReference type="NCBI Taxonomy" id="1862640"/>
    <lineage>
        <taxon>Eukaryota</taxon>
        <taxon>Viridiplantae</taxon>
        <taxon>Streptophyta</taxon>
        <taxon>Embryophyta</taxon>
        <taxon>Tracheophyta</taxon>
        <taxon>Spermatophyta</taxon>
        <taxon>Magnoliopsida</taxon>
        <taxon>eudicotyledons</taxon>
        <taxon>Gunneridae</taxon>
        <taxon>Pentapetalae</taxon>
        <taxon>rosids</taxon>
        <taxon>fabids</taxon>
        <taxon>Malpighiales</taxon>
        <taxon>Erythroxylaceae</taxon>
        <taxon>Erythroxylum</taxon>
    </lineage>
</organism>
<name>A0AAV8U968_9ROSI</name>
<evidence type="ECO:0000256" key="2">
    <source>
        <dbReference type="ARBA" id="ARBA00007651"/>
    </source>
</evidence>
<dbReference type="InterPro" id="IPR006702">
    <property type="entry name" value="CASP_dom"/>
</dbReference>
<dbReference type="EMBL" id="JAIWQS010000008">
    <property type="protein sequence ID" value="KAJ8898985.1"/>
    <property type="molecule type" value="Genomic_DNA"/>
</dbReference>
<feature type="transmembrane region" description="Helical" evidence="8">
    <location>
        <begin position="132"/>
        <end position="152"/>
    </location>
</feature>
<feature type="transmembrane region" description="Helical" evidence="8">
    <location>
        <begin position="58"/>
        <end position="77"/>
    </location>
</feature>
<feature type="compositionally biased region" description="Basic and acidic residues" evidence="9">
    <location>
        <begin position="1"/>
        <end position="14"/>
    </location>
</feature>
<comment type="subcellular location">
    <subcellularLocation>
        <location evidence="1 8">Cell membrane</location>
        <topology evidence="1 8">Multi-pass membrane protein</topology>
    </subcellularLocation>
</comment>
<evidence type="ECO:0000256" key="5">
    <source>
        <dbReference type="ARBA" id="ARBA00022692"/>
    </source>
</evidence>
<keyword evidence="4 8" id="KW-1003">Cell membrane</keyword>
<feature type="transmembrane region" description="Helical" evidence="8">
    <location>
        <begin position="92"/>
        <end position="111"/>
    </location>
</feature>
<dbReference type="Proteomes" id="UP001159364">
    <property type="component" value="Linkage Group LG08"/>
</dbReference>
<proteinExistence type="inferred from homology"/>
<evidence type="ECO:0000256" key="3">
    <source>
        <dbReference type="ARBA" id="ARBA00011489"/>
    </source>
</evidence>
<dbReference type="GO" id="GO:0005886">
    <property type="term" value="C:plasma membrane"/>
    <property type="evidence" value="ECO:0007669"/>
    <property type="project" value="UniProtKB-SubCell"/>
</dbReference>
<comment type="caution">
    <text evidence="11">The sequence shown here is derived from an EMBL/GenBank/DDBJ whole genome shotgun (WGS) entry which is preliminary data.</text>
</comment>
<feature type="region of interest" description="Disordered" evidence="9">
    <location>
        <begin position="1"/>
        <end position="37"/>
    </location>
</feature>
<dbReference type="PANTHER" id="PTHR33573:SF57">
    <property type="entry name" value="CASP-LIKE PROTEIN 4B1"/>
    <property type="match status" value="1"/>
</dbReference>
<feature type="transmembrane region" description="Helical" evidence="8">
    <location>
        <begin position="172"/>
        <end position="193"/>
    </location>
</feature>
<sequence>MTNMSHPDDKEQNRTVDSTPIVDADPPVGDASRQTSVSGVGQIMRRWKRDDMLKKGSVVLRGAALLFSLLAFVITASNKHGDWKDFDKYEEYRYLLSIAILSTLYTAAQVARHSHEHYTGQRLFDQRITTTVGFVGDQVLSYLLISSASSAVPITNRMREQADNIFTDTSAAAISMAFLAFLTLAFSALFSGYKLSTQSYI</sequence>